<dbReference type="Gene3D" id="3.40.50.10110">
    <property type="entry name" value="DNA polymerase III subunit chi"/>
    <property type="match status" value="1"/>
</dbReference>
<gene>
    <name evidence="1" type="ORF">GCM10022268_23550</name>
</gene>
<dbReference type="Proteomes" id="UP001500523">
    <property type="component" value="Unassembled WGS sequence"/>
</dbReference>
<keyword evidence="2" id="KW-1185">Reference proteome</keyword>
<protein>
    <submittedName>
        <fullName evidence="1">DNA polymerase III subunit chi</fullName>
    </submittedName>
</protein>
<dbReference type="EMBL" id="BAABBF010000005">
    <property type="protein sequence ID" value="GAA3714083.1"/>
    <property type="molecule type" value="Genomic_DNA"/>
</dbReference>
<reference evidence="2" key="1">
    <citation type="journal article" date="2019" name="Int. J. Syst. Evol. Microbiol.">
        <title>The Global Catalogue of Microorganisms (GCM) 10K type strain sequencing project: providing services to taxonomists for standard genome sequencing and annotation.</title>
        <authorList>
            <consortium name="The Broad Institute Genomics Platform"/>
            <consortium name="The Broad Institute Genome Sequencing Center for Infectious Disease"/>
            <person name="Wu L."/>
            <person name="Ma J."/>
        </authorList>
    </citation>
    <scope>NUCLEOTIDE SEQUENCE [LARGE SCALE GENOMIC DNA]</scope>
    <source>
        <strain evidence="2">JCM 17498</strain>
    </source>
</reference>
<accession>A0ABP7E669</accession>
<dbReference type="NCBIfam" id="NF004347">
    <property type="entry name" value="PRK05728.1-4"/>
    <property type="match status" value="1"/>
</dbReference>
<dbReference type="RefSeq" id="WP_344693591.1">
    <property type="nucleotide sequence ID" value="NZ_BAABBF010000005.1"/>
</dbReference>
<evidence type="ECO:0000313" key="1">
    <source>
        <dbReference type="EMBL" id="GAA3714083.1"/>
    </source>
</evidence>
<dbReference type="PANTHER" id="PTHR38767:SF1">
    <property type="entry name" value="DNA POLYMERASE III SUBUNIT CHI"/>
    <property type="match status" value="1"/>
</dbReference>
<sequence>MQVDFYHLSLTPLDRALPQIAEKVVASGARLLIVAAQDEQRRHLDRLLWSYAPDSFLPHGQAGAGDDERQPILITADVAAANGARHIALVDGVWRDEALAFDRAFHFFDDDNIREARLAWKALADRNGVERRYWKQNDAGRWEQAASRRRFPAGVARSVPPD</sequence>
<dbReference type="SUPFAM" id="SSF102400">
    <property type="entry name" value="DNA polymerase III chi subunit"/>
    <property type="match status" value="1"/>
</dbReference>
<proteinExistence type="predicted"/>
<dbReference type="PANTHER" id="PTHR38767">
    <property type="entry name" value="DNA POLYMERASE III SUBUNIT CHI"/>
    <property type="match status" value="1"/>
</dbReference>
<dbReference type="InterPro" id="IPR036768">
    <property type="entry name" value="PolIII_chi_sf"/>
</dbReference>
<dbReference type="Pfam" id="PF04364">
    <property type="entry name" value="DNA_pol3_chi"/>
    <property type="match status" value="1"/>
</dbReference>
<organism evidence="1 2">
    <name type="scientific">Sphingomonas cynarae</name>
    <dbReference type="NCBI Taxonomy" id="930197"/>
    <lineage>
        <taxon>Bacteria</taxon>
        <taxon>Pseudomonadati</taxon>
        <taxon>Pseudomonadota</taxon>
        <taxon>Alphaproteobacteria</taxon>
        <taxon>Sphingomonadales</taxon>
        <taxon>Sphingomonadaceae</taxon>
        <taxon>Sphingomonas</taxon>
    </lineage>
</organism>
<comment type="caution">
    <text evidence="1">The sequence shown here is derived from an EMBL/GenBank/DDBJ whole genome shotgun (WGS) entry which is preliminary data.</text>
</comment>
<dbReference type="InterPro" id="IPR007459">
    <property type="entry name" value="DNA_pol3_chi"/>
</dbReference>
<name>A0ABP7E669_9SPHN</name>
<evidence type="ECO:0000313" key="2">
    <source>
        <dbReference type="Proteomes" id="UP001500523"/>
    </source>
</evidence>